<dbReference type="AlphaFoldDB" id="A0A833NYM2"/>
<keyword evidence="1" id="KW-1277">Toxin-antitoxin system</keyword>
<dbReference type="Proteomes" id="UP000488506">
    <property type="component" value="Unassembled WGS sequence"/>
</dbReference>
<evidence type="ECO:0000313" key="6">
    <source>
        <dbReference type="Proteomes" id="UP000488506"/>
    </source>
</evidence>
<reference evidence="5 6" key="1">
    <citation type="submission" date="2019-12" db="EMBL/GenBank/DDBJ databases">
        <authorList>
            <person name="Wolfe R."/>
            <person name="Danczak R."/>
            <person name="Wilkins M."/>
        </authorList>
    </citation>
    <scope>NUCLEOTIDE SEQUENCE [LARGE SCALE GENOMIC DNA]</scope>
    <source>
        <strain evidence="5">X2_MaxBin.013</strain>
    </source>
</reference>
<dbReference type="GO" id="GO:0016787">
    <property type="term" value="F:hydrolase activity"/>
    <property type="evidence" value="ECO:0007669"/>
    <property type="project" value="UniProtKB-KW"/>
</dbReference>
<dbReference type="NCBIfam" id="NF047751">
    <property type="entry name" value="HepT_toxin"/>
    <property type="match status" value="1"/>
</dbReference>
<dbReference type="PANTHER" id="PTHR33397">
    <property type="entry name" value="UPF0331 PROTEIN YUTE"/>
    <property type="match status" value="1"/>
</dbReference>
<protein>
    <recommendedName>
        <fullName evidence="7">DUF86 domain-containing protein</fullName>
    </recommendedName>
</protein>
<gene>
    <name evidence="5" type="ORF">FD145_728</name>
</gene>
<evidence type="ECO:0000256" key="2">
    <source>
        <dbReference type="ARBA" id="ARBA00022722"/>
    </source>
</evidence>
<evidence type="ECO:0000313" key="5">
    <source>
        <dbReference type="EMBL" id="KAF0134348.1"/>
    </source>
</evidence>
<evidence type="ECO:0000256" key="4">
    <source>
        <dbReference type="ARBA" id="ARBA00024207"/>
    </source>
</evidence>
<evidence type="ECO:0008006" key="7">
    <source>
        <dbReference type="Google" id="ProtNLM"/>
    </source>
</evidence>
<dbReference type="InterPro" id="IPR052379">
    <property type="entry name" value="Type_VII_TA_RNase"/>
</dbReference>
<comment type="similarity">
    <text evidence="4">Belongs to the HepT RNase toxin family.</text>
</comment>
<evidence type="ECO:0000256" key="1">
    <source>
        <dbReference type="ARBA" id="ARBA00022649"/>
    </source>
</evidence>
<organism evidence="5 6">
    <name type="scientific">Candidatus Saganbacteria bacterium</name>
    <dbReference type="NCBI Taxonomy" id="2575572"/>
    <lineage>
        <taxon>Bacteria</taxon>
        <taxon>Bacillati</taxon>
        <taxon>Saganbacteria</taxon>
    </lineage>
</organism>
<name>A0A833NYM2_UNCSA</name>
<evidence type="ECO:0000256" key="3">
    <source>
        <dbReference type="ARBA" id="ARBA00022801"/>
    </source>
</evidence>
<dbReference type="InterPro" id="IPR037038">
    <property type="entry name" value="HepT-like_sf"/>
</dbReference>
<accession>A0A833NYM2</accession>
<dbReference type="EMBL" id="WPAF01000009">
    <property type="protein sequence ID" value="KAF0134348.1"/>
    <property type="molecule type" value="Genomic_DNA"/>
</dbReference>
<dbReference type="InterPro" id="IPR008201">
    <property type="entry name" value="HepT-like"/>
</dbReference>
<dbReference type="PANTHER" id="PTHR33397:SF5">
    <property type="entry name" value="RNASE YUTE-RELATED"/>
    <property type="match status" value="1"/>
</dbReference>
<dbReference type="Pfam" id="PF01934">
    <property type="entry name" value="HepT-like"/>
    <property type="match status" value="1"/>
</dbReference>
<dbReference type="GO" id="GO:0110001">
    <property type="term" value="C:toxin-antitoxin complex"/>
    <property type="evidence" value="ECO:0007669"/>
    <property type="project" value="InterPro"/>
</dbReference>
<sequence>MTPLKLEQKSSIAARLAFIETELMDLEKYKATTWEVFKENRDIRRNIERITENIANGCIDISKIIFAGEALELPSTYKDVIIQLGINKIIPQKTAEELAKIAALRNILAHEYLDLEWEKIKFFITDGKKTIKEFTGVAQKIIS</sequence>
<dbReference type="Gene3D" id="1.20.120.580">
    <property type="entry name" value="bsu32300-like"/>
    <property type="match status" value="1"/>
</dbReference>
<keyword evidence="2" id="KW-0540">Nuclease</keyword>
<keyword evidence="3" id="KW-0378">Hydrolase</keyword>
<proteinExistence type="inferred from homology"/>
<comment type="caution">
    <text evidence="5">The sequence shown here is derived from an EMBL/GenBank/DDBJ whole genome shotgun (WGS) entry which is preliminary data.</text>
</comment>
<dbReference type="GO" id="GO:0004540">
    <property type="term" value="F:RNA nuclease activity"/>
    <property type="evidence" value="ECO:0007669"/>
    <property type="project" value="InterPro"/>
</dbReference>